<comment type="caution">
    <text evidence="14">The sequence shown here is derived from an EMBL/GenBank/DDBJ whole genome shotgun (WGS) entry which is preliminary data.</text>
</comment>
<dbReference type="InterPro" id="IPR037066">
    <property type="entry name" value="Plug_dom_sf"/>
</dbReference>
<organism evidence="14 15">
    <name type="scientific">Draconibacterium aestuarii</name>
    <dbReference type="NCBI Taxonomy" id="2998507"/>
    <lineage>
        <taxon>Bacteria</taxon>
        <taxon>Pseudomonadati</taxon>
        <taxon>Bacteroidota</taxon>
        <taxon>Bacteroidia</taxon>
        <taxon>Marinilabiliales</taxon>
        <taxon>Prolixibacteraceae</taxon>
        <taxon>Draconibacterium</taxon>
    </lineage>
</organism>
<name>A0A9X3J5F4_9BACT</name>
<dbReference type="EMBL" id="JAPOHD010000027">
    <property type="protein sequence ID" value="MCY1721514.1"/>
    <property type="molecule type" value="Genomic_DNA"/>
</dbReference>
<dbReference type="PROSITE" id="PS52016">
    <property type="entry name" value="TONB_DEPENDENT_REC_3"/>
    <property type="match status" value="1"/>
</dbReference>
<dbReference type="InterPro" id="IPR012910">
    <property type="entry name" value="Plug_dom"/>
</dbReference>
<keyword evidence="2 10" id="KW-0813">Transport</keyword>
<keyword evidence="5" id="KW-0732">Signal</keyword>
<evidence type="ECO:0000256" key="1">
    <source>
        <dbReference type="ARBA" id="ARBA00004571"/>
    </source>
</evidence>
<keyword evidence="8 14" id="KW-0675">Receptor</keyword>
<dbReference type="RefSeq" id="WP_343333843.1">
    <property type="nucleotide sequence ID" value="NZ_JAPOHD010000027.1"/>
</dbReference>
<keyword evidence="6 11" id="KW-0798">TonB box</keyword>
<feature type="domain" description="TonB-dependent receptor plug" evidence="13">
    <location>
        <begin position="112"/>
        <end position="219"/>
    </location>
</feature>
<dbReference type="AlphaFoldDB" id="A0A9X3J5F4"/>
<reference evidence="14" key="1">
    <citation type="submission" date="2022-11" db="EMBL/GenBank/DDBJ databases">
        <title>Marilongibacter aestuarii gen. nov., sp. nov., isolated from tidal flat sediment.</title>
        <authorList>
            <person name="Jiayan W."/>
        </authorList>
    </citation>
    <scope>NUCLEOTIDE SEQUENCE</scope>
    <source>
        <strain evidence="14">Z1-6</strain>
    </source>
</reference>
<accession>A0A9X3J5F4</accession>
<evidence type="ECO:0000256" key="10">
    <source>
        <dbReference type="PROSITE-ProRule" id="PRU01360"/>
    </source>
</evidence>
<dbReference type="Gene3D" id="2.40.170.20">
    <property type="entry name" value="TonB-dependent receptor, beta-barrel domain"/>
    <property type="match status" value="1"/>
</dbReference>
<evidence type="ECO:0000256" key="5">
    <source>
        <dbReference type="ARBA" id="ARBA00022729"/>
    </source>
</evidence>
<keyword evidence="7 10" id="KW-0472">Membrane</keyword>
<evidence type="ECO:0000256" key="3">
    <source>
        <dbReference type="ARBA" id="ARBA00022452"/>
    </source>
</evidence>
<dbReference type="PANTHER" id="PTHR30069:SF29">
    <property type="entry name" value="HEMOGLOBIN AND HEMOGLOBIN-HAPTOGLOBIN-BINDING PROTEIN 1-RELATED"/>
    <property type="match status" value="1"/>
</dbReference>
<keyword evidence="3 10" id="KW-1134">Transmembrane beta strand</keyword>
<dbReference type="GO" id="GO:0009279">
    <property type="term" value="C:cell outer membrane"/>
    <property type="evidence" value="ECO:0007669"/>
    <property type="project" value="UniProtKB-SubCell"/>
</dbReference>
<evidence type="ECO:0000313" key="15">
    <source>
        <dbReference type="Proteomes" id="UP001145087"/>
    </source>
</evidence>
<dbReference type="Pfam" id="PF07715">
    <property type="entry name" value="Plug"/>
    <property type="match status" value="1"/>
</dbReference>
<proteinExistence type="inferred from homology"/>
<dbReference type="GO" id="GO:0015344">
    <property type="term" value="F:siderophore uptake transmembrane transporter activity"/>
    <property type="evidence" value="ECO:0007669"/>
    <property type="project" value="TreeGrafter"/>
</dbReference>
<keyword evidence="4 10" id="KW-0812">Transmembrane</keyword>
<evidence type="ECO:0000256" key="11">
    <source>
        <dbReference type="RuleBase" id="RU003357"/>
    </source>
</evidence>
<sequence length="799" mass="91088">MKKLYLILFLTFLIISTRGQSTVQVMNALTGQVIEGVILISDNFSTQTNAEGIAVLSGFREKERILFKHSSYLSLVTTREKIERQGKVVLLAESPIRLDEVVISANRWEQTKTEIPYTIKTISAEEILHYNPQTTADLLGTKGGIFIQKSQMGGGSPMIRGFAANRVLIVVDGIRMNNAIYRNGNLHNVISVDAQSLDNTEVIFGPGAVIYGSDALGGVMSFNTFNPKLSTSDKFETFGKIYSRYSSANFEKTVHGTYNFGRQKWAAVVSSTYTDFDDLKMGNNGQEEYLRTEYVSNKKYSGEDQILQNENNRIQRYTGYRQFNILGKLRYRPTENLDILLSAQHSQTGDIPRYDRLIEYNEEQLKYGNWYYGPQKWTLFSGRVQYEKDDVLFDKISILAGYQCYTESRNDRKRNNDWLRSREENLDIFSLNVDFGKSFDKTSELFYGFEGYLNKVGSTGISTNLLNNEVEEIAPRYPDGSEYGSIAGYYSFHYNISKKVIFQMGSRFTYTHLQGTFANRFYNLPFDTFTMNNSAFNGSLGLVWHPTTEWQINIHGSTGFRSPNIDDAAKVFDSEPGNVVVPNPDLKPEYARNFELNILRSHNNKAKMEFTLFYTWLKDAMVRRAYDGLGQDSIMYDGEMSKVEALVNAESATIFGANINLEILFTNQWRTRHDLTFTKGEDSEGLPLRHVPPTFGNSHLIFENQHWFIDLFINYSGKLAFNELAPDEQAKPHLYVPDENGNPYSPSWWTMNLKSSYKVNPKIILTGGIENILNKRYRPYSSGIVSPGINFVVSASLKI</sequence>
<evidence type="ECO:0000256" key="6">
    <source>
        <dbReference type="ARBA" id="ARBA00023077"/>
    </source>
</evidence>
<evidence type="ECO:0000256" key="7">
    <source>
        <dbReference type="ARBA" id="ARBA00023136"/>
    </source>
</evidence>
<evidence type="ECO:0000256" key="4">
    <source>
        <dbReference type="ARBA" id="ARBA00022692"/>
    </source>
</evidence>
<comment type="similarity">
    <text evidence="10 11">Belongs to the TonB-dependent receptor family.</text>
</comment>
<dbReference type="GO" id="GO:0044718">
    <property type="term" value="P:siderophore transmembrane transport"/>
    <property type="evidence" value="ECO:0007669"/>
    <property type="project" value="TreeGrafter"/>
</dbReference>
<feature type="domain" description="TonB-dependent receptor-like beta-barrel" evidence="12">
    <location>
        <begin position="363"/>
        <end position="772"/>
    </location>
</feature>
<keyword evidence="15" id="KW-1185">Reference proteome</keyword>
<dbReference type="SUPFAM" id="SSF56935">
    <property type="entry name" value="Porins"/>
    <property type="match status" value="1"/>
</dbReference>
<dbReference type="PANTHER" id="PTHR30069">
    <property type="entry name" value="TONB-DEPENDENT OUTER MEMBRANE RECEPTOR"/>
    <property type="match status" value="1"/>
</dbReference>
<evidence type="ECO:0000259" key="13">
    <source>
        <dbReference type="Pfam" id="PF07715"/>
    </source>
</evidence>
<evidence type="ECO:0000313" key="14">
    <source>
        <dbReference type="EMBL" id="MCY1721514.1"/>
    </source>
</evidence>
<dbReference type="InterPro" id="IPR039426">
    <property type="entry name" value="TonB-dep_rcpt-like"/>
</dbReference>
<evidence type="ECO:0000256" key="2">
    <source>
        <dbReference type="ARBA" id="ARBA00022448"/>
    </source>
</evidence>
<dbReference type="InterPro" id="IPR000531">
    <property type="entry name" value="Beta-barrel_TonB"/>
</dbReference>
<dbReference type="Pfam" id="PF00593">
    <property type="entry name" value="TonB_dep_Rec_b-barrel"/>
    <property type="match status" value="1"/>
</dbReference>
<comment type="subcellular location">
    <subcellularLocation>
        <location evidence="1 10">Cell outer membrane</location>
        <topology evidence="1 10">Multi-pass membrane protein</topology>
    </subcellularLocation>
</comment>
<gene>
    <name evidence="14" type="ORF">OU798_14255</name>
</gene>
<dbReference type="Gene3D" id="2.170.130.10">
    <property type="entry name" value="TonB-dependent receptor, plug domain"/>
    <property type="match status" value="1"/>
</dbReference>
<evidence type="ECO:0000256" key="8">
    <source>
        <dbReference type="ARBA" id="ARBA00023170"/>
    </source>
</evidence>
<dbReference type="InterPro" id="IPR036942">
    <property type="entry name" value="Beta-barrel_TonB_sf"/>
</dbReference>
<dbReference type="Proteomes" id="UP001145087">
    <property type="component" value="Unassembled WGS sequence"/>
</dbReference>
<evidence type="ECO:0000256" key="9">
    <source>
        <dbReference type="ARBA" id="ARBA00023237"/>
    </source>
</evidence>
<evidence type="ECO:0000259" key="12">
    <source>
        <dbReference type="Pfam" id="PF00593"/>
    </source>
</evidence>
<protein>
    <submittedName>
        <fullName evidence="14">TonB-dependent receptor</fullName>
    </submittedName>
</protein>
<keyword evidence="9 10" id="KW-0998">Cell outer membrane</keyword>